<dbReference type="InterPro" id="IPR054816">
    <property type="entry name" value="Lipoprotein_mollicutes-type_CS"/>
</dbReference>
<sequence length="301" mass="33949">MKKLLSILGATTMVVSAPLSVVACKKKVNPNIDDEFDYDKLMRDFIDNITIIFNTEIQNQFSDYNFISEEELPDDLSYLEIVENQDQFEKGNKSGIVYDKVLNWVSSLIPFDKVNSSIEEEILSNINYKPILVGNGSPLKGGIVAEEIDLEVQKDAMTISSKISSSISLKGKNEEIITEPISTTVIINVFEDNKEELLEKAKEFENNYKKLINDESANYFRFSSDSGNLEKTALEIPNNQVLINDLKSQIQTLNTDEILINEKNLELKVVNNSIINAAGSSKTRTSPYDARNTKLVRQKFV</sequence>
<keyword evidence="1" id="KW-0175">Coiled coil</keyword>
<evidence type="ECO:0008006" key="4">
    <source>
        <dbReference type="Google" id="ProtNLM"/>
    </source>
</evidence>
<proteinExistence type="predicted"/>
<dbReference type="RefSeq" id="WP_115558638.1">
    <property type="nucleotide sequence ID" value="NZ_CP031376.1"/>
</dbReference>
<organism evidence="2 3">
    <name type="scientific">Spiroplasma alleghenense</name>
    <dbReference type="NCBI Taxonomy" id="216931"/>
    <lineage>
        <taxon>Bacteria</taxon>
        <taxon>Bacillati</taxon>
        <taxon>Mycoplasmatota</taxon>
        <taxon>Mollicutes</taxon>
        <taxon>Entomoplasmatales</taxon>
        <taxon>Spiroplasmataceae</taxon>
        <taxon>Spiroplasma</taxon>
    </lineage>
</organism>
<dbReference type="AlphaFoldDB" id="A0A345Z575"/>
<dbReference type="KEGG" id="salx:SALLE_v1c10840"/>
<dbReference type="OrthoDB" id="387107at2"/>
<reference evidence="2 3" key="1">
    <citation type="submission" date="2018-07" db="EMBL/GenBank/DDBJ databases">
        <title>Complete genome sequence of Spiroplasma alleghenense PLHS-1 (ATCC 51752).</title>
        <authorList>
            <person name="Chou L."/>
            <person name="Lee T.-Y."/>
            <person name="Tsai Y.-M."/>
            <person name="Kuo C.-H."/>
        </authorList>
    </citation>
    <scope>NUCLEOTIDE SEQUENCE [LARGE SCALE GENOMIC DNA]</scope>
    <source>
        <strain evidence="2 3">PLHS-1</strain>
    </source>
</reference>
<gene>
    <name evidence="2" type="ORF">SALLE_v1c10840</name>
</gene>
<accession>A0A345Z575</accession>
<feature type="coiled-coil region" evidence="1">
    <location>
        <begin position="187"/>
        <end position="214"/>
    </location>
</feature>
<evidence type="ECO:0000313" key="3">
    <source>
        <dbReference type="Proteomes" id="UP000254792"/>
    </source>
</evidence>
<dbReference type="PROSITE" id="PS51257">
    <property type="entry name" value="PROKAR_LIPOPROTEIN"/>
    <property type="match status" value="1"/>
</dbReference>
<keyword evidence="3" id="KW-1185">Reference proteome</keyword>
<name>A0A345Z575_9MOLU</name>
<dbReference type="EMBL" id="CP031376">
    <property type="protein sequence ID" value="AXK51754.1"/>
    <property type="molecule type" value="Genomic_DNA"/>
</dbReference>
<evidence type="ECO:0000313" key="2">
    <source>
        <dbReference type="EMBL" id="AXK51754.1"/>
    </source>
</evidence>
<evidence type="ECO:0000256" key="1">
    <source>
        <dbReference type="SAM" id="Coils"/>
    </source>
</evidence>
<dbReference type="Proteomes" id="UP000254792">
    <property type="component" value="Chromosome"/>
</dbReference>
<dbReference type="NCBIfam" id="NF038029">
    <property type="entry name" value="LP_plasma"/>
    <property type="match status" value="1"/>
</dbReference>
<protein>
    <recommendedName>
        <fullName evidence="4">Lipoprotein</fullName>
    </recommendedName>
</protein>